<dbReference type="InterPro" id="IPR011050">
    <property type="entry name" value="Pectin_lyase_fold/virulence"/>
</dbReference>
<keyword evidence="4 8" id="KW-0479">Metal-binding</keyword>
<dbReference type="Gene3D" id="2.160.20.10">
    <property type="entry name" value="Single-stranded right-handed beta-helix, Pectin lyase-like"/>
    <property type="match status" value="1"/>
</dbReference>
<sequence>MAWRGAEAAPKRSALALAIAVVMLFPTAILAKGASRPSSTTKKSIMNVIDGCWRRDPNWRHHRQQLARCSVGYAGKMTNNIGPNVTRYTVTNDGDDALDPRPGTLRYGATRIEGKVWITFHKDMQIKLEKPLLVSSFTTIDGRGANVHIAGGACLVLLGVTDVIIHGLRIHNCETHEAEEVMGPEGNVVRIDYPDGDAISVIQSRKVWIDHNTLYECADGLIDVTHGSTDVTVSNNWFRNHDMVMLLGHHDDYVEDRNMKVTVAFNYFGPVCDQRMPRVRHGFAHVVNNLYQGWGLYAIGGSTKPSIKSEGNIFIAPNTDLKEITRRIIGNGPRGWKFTSTKDLFENGATFTQTGDAAVDVDPHYSRLQAFRVEKAASVRSLTWSAGVLRCRKRSHSKC</sequence>
<comment type="similarity">
    <text evidence="8">Belongs to the polysaccharide lyase 1 family.</text>
</comment>
<dbReference type="InterPro" id="IPR018082">
    <property type="entry name" value="AmbAllergen"/>
</dbReference>
<evidence type="ECO:0000256" key="6">
    <source>
        <dbReference type="ARBA" id="ARBA00022837"/>
    </source>
</evidence>
<accession>A0A834G3B5</accession>
<reference evidence="10" key="1">
    <citation type="submission" date="2019-11" db="EMBL/GenBank/DDBJ databases">
        <authorList>
            <person name="Liu Y."/>
            <person name="Hou J."/>
            <person name="Li T.-Q."/>
            <person name="Guan C.-H."/>
            <person name="Wu X."/>
            <person name="Wu H.-Z."/>
            <person name="Ling F."/>
            <person name="Zhang R."/>
            <person name="Shi X.-G."/>
            <person name="Ren J.-P."/>
            <person name="Chen E.-F."/>
            <person name="Sun J.-M."/>
        </authorList>
    </citation>
    <scope>NUCLEOTIDE SEQUENCE</scope>
    <source>
        <strain evidence="10">Adult_tree_wgs_1</strain>
        <tissue evidence="10">Leaves</tissue>
    </source>
</reference>
<keyword evidence="5 8" id="KW-0732">Signal</keyword>
<evidence type="ECO:0000256" key="5">
    <source>
        <dbReference type="ARBA" id="ARBA00022729"/>
    </source>
</evidence>
<dbReference type="GO" id="GO:0046872">
    <property type="term" value="F:metal ion binding"/>
    <property type="evidence" value="ECO:0007669"/>
    <property type="project" value="UniProtKB-KW"/>
</dbReference>
<evidence type="ECO:0000259" key="9">
    <source>
        <dbReference type="SMART" id="SM00656"/>
    </source>
</evidence>
<evidence type="ECO:0000256" key="3">
    <source>
        <dbReference type="ARBA" id="ARBA00012272"/>
    </source>
</evidence>
<keyword evidence="11" id="KW-1185">Reference proteome</keyword>
<dbReference type="InterPro" id="IPR012334">
    <property type="entry name" value="Pectin_lyas_fold"/>
</dbReference>
<evidence type="ECO:0000256" key="2">
    <source>
        <dbReference type="ARBA" id="ARBA00005220"/>
    </source>
</evidence>
<protein>
    <recommendedName>
        <fullName evidence="3 8">Pectate lyase</fullName>
        <ecNumber evidence="3 8">4.2.2.2</ecNumber>
    </recommendedName>
</protein>
<feature type="signal peptide" evidence="8">
    <location>
        <begin position="1"/>
        <end position="31"/>
    </location>
</feature>
<dbReference type="Proteomes" id="UP000626092">
    <property type="component" value="Unassembled WGS sequence"/>
</dbReference>
<dbReference type="PRINTS" id="PR00807">
    <property type="entry name" value="AMBALLERGEN"/>
</dbReference>
<dbReference type="SUPFAM" id="SSF51126">
    <property type="entry name" value="Pectin lyase-like"/>
    <property type="match status" value="1"/>
</dbReference>
<keyword evidence="7 8" id="KW-0456">Lyase</keyword>
<dbReference type="PANTHER" id="PTHR31683:SF74">
    <property type="entry name" value="PECTATE LYASE"/>
    <property type="match status" value="1"/>
</dbReference>
<dbReference type="SMART" id="SM00656">
    <property type="entry name" value="Amb_all"/>
    <property type="match status" value="1"/>
</dbReference>
<name>A0A834G3B5_RHOSS</name>
<dbReference type="GO" id="GO:0030570">
    <property type="term" value="F:pectate lyase activity"/>
    <property type="evidence" value="ECO:0007669"/>
    <property type="project" value="UniProtKB-EC"/>
</dbReference>
<feature type="chain" id="PRO_5033092104" description="Pectate lyase" evidence="8">
    <location>
        <begin position="32"/>
        <end position="399"/>
    </location>
</feature>
<dbReference type="GO" id="GO:0045490">
    <property type="term" value="P:pectin catabolic process"/>
    <property type="evidence" value="ECO:0007669"/>
    <property type="project" value="UniProtKB-UniPathway"/>
</dbReference>
<dbReference type="InterPro" id="IPR002022">
    <property type="entry name" value="Pec_lyase"/>
</dbReference>
<dbReference type="OrthoDB" id="1637350at2759"/>
<dbReference type="InterPro" id="IPR045032">
    <property type="entry name" value="PEL"/>
</dbReference>
<evidence type="ECO:0000313" key="10">
    <source>
        <dbReference type="EMBL" id="KAF7123482.1"/>
    </source>
</evidence>
<evidence type="ECO:0000313" key="11">
    <source>
        <dbReference type="Proteomes" id="UP000626092"/>
    </source>
</evidence>
<feature type="domain" description="Pectate lyase" evidence="9">
    <location>
        <begin position="123"/>
        <end position="320"/>
    </location>
</feature>
<dbReference type="AlphaFoldDB" id="A0A834G3B5"/>
<comment type="catalytic activity">
    <reaction evidence="1 8">
        <text>Eliminative cleavage of (1-&gt;4)-alpha-D-galacturonan to give oligosaccharides with 4-deoxy-alpha-D-galact-4-enuronosyl groups at their non-reducing ends.</text>
        <dbReference type="EC" id="4.2.2.2"/>
    </reaction>
</comment>
<comment type="cofactor">
    <cofactor evidence="8">
        <name>Ca(2+)</name>
        <dbReference type="ChEBI" id="CHEBI:29108"/>
    </cofactor>
    <text evidence="8">Binds 1 Ca(2+) ion. Required for its activity.</text>
</comment>
<dbReference type="Pfam" id="PF00544">
    <property type="entry name" value="Pectate_lyase_4"/>
    <property type="match status" value="1"/>
</dbReference>
<dbReference type="PANTHER" id="PTHR31683">
    <property type="entry name" value="PECTATE LYASE 18-RELATED"/>
    <property type="match status" value="1"/>
</dbReference>
<evidence type="ECO:0000256" key="1">
    <source>
        <dbReference type="ARBA" id="ARBA00000695"/>
    </source>
</evidence>
<comment type="caution">
    <text evidence="10">The sequence shown here is derived from an EMBL/GenBank/DDBJ whole genome shotgun (WGS) entry which is preliminary data.</text>
</comment>
<proteinExistence type="inferred from homology"/>
<comment type="pathway">
    <text evidence="2 8">Glycan metabolism; pectin degradation; 2-dehydro-3-deoxy-D-gluconate from pectin: step 2/5.</text>
</comment>
<evidence type="ECO:0000256" key="8">
    <source>
        <dbReference type="RuleBase" id="RU361123"/>
    </source>
</evidence>
<gene>
    <name evidence="10" type="ORF">RHSIM_Rhsim12G0137500</name>
</gene>
<organism evidence="10 11">
    <name type="scientific">Rhododendron simsii</name>
    <name type="common">Sims's rhododendron</name>
    <dbReference type="NCBI Taxonomy" id="118357"/>
    <lineage>
        <taxon>Eukaryota</taxon>
        <taxon>Viridiplantae</taxon>
        <taxon>Streptophyta</taxon>
        <taxon>Embryophyta</taxon>
        <taxon>Tracheophyta</taxon>
        <taxon>Spermatophyta</taxon>
        <taxon>Magnoliopsida</taxon>
        <taxon>eudicotyledons</taxon>
        <taxon>Gunneridae</taxon>
        <taxon>Pentapetalae</taxon>
        <taxon>asterids</taxon>
        <taxon>Ericales</taxon>
        <taxon>Ericaceae</taxon>
        <taxon>Ericoideae</taxon>
        <taxon>Rhodoreae</taxon>
        <taxon>Rhododendron</taxon>
    </lineage>
</organism>
<dbReference type="EMBL" id="WJXA01000012">
    <property type="protein sequence ID" value="KAF7123482.1"/>
    <property type="molecule type" value="Genomic_DNA"/>
</dbReference>
<evidence type="ECO:0000256" key="7">
    <source>
        <dbReference type="ARBA" id="ARBA00023239"/>
    </source>
</evidence>
<dbReference type="UniPathway" id="UPA00545">
    <property type="reaction ID" value="UER00824"/>
</dbReference>
<keyword evidence="6 8" id="KW-0106">Calcium</keyword>
<dbReference type="EC" id="4.2.2.2" evidence="3 8"/>
<evidence type="ECO:0000256" key="4">
    <source>
        <dbReference type="ARBA" id="ARBA00022723"/>
    </source>
</evidence>